<organism evidence="5 6">
    <name type="scientific">Catenulispora subtropica</name>
    <dbReference type="NCBI Taxonomy" id="450798"/>
    <lineage>
        <taxon>Bacteria</taxon>
        <taxon>Bacillati</taxon>
        <taxon>Actinomycetota</taxon>
        <taxon>Actinomycetes</taxon>
        <taxon>Catenulisporales</taxon>
        <taxon>Catenulisporaceae</taxon>
        <taxon>Catenulispora</taxon>
    </lineage>
</organism>
<dbReference type="Gene3D" id="3.50.50.60">
    <property type="entry name" value="FAD/NAD(P)-binding domain"/>
    <property type="match status" value="1"/>
</dbReference>
<dbReference type="InterPro" id="IPR036188">
    <property type="entry name" value="FAD/NAD-bd_sf"/>
</dbReference>
<keyword evidence="5" id="KW-0560">Oxidoreductase</keyword>
<proteinExistence type="predicted"/>
<dbReference type="PANTHER" id="PTHR43004">
    <property type="entry name" value="TRK SYSTEM POTASSIUM UPTAKE PROTEIN"/>
    <property type="match status" value="1"/>
</dbReference>
<keyword evidence="6" id="KW-1185">Reference proteome</keyword>
<dbReference type="Pfam" id="PF01494">
    <property type="entry name" value="FAD_binding_3"/>
    <property type="match status" value="1"/>
</dbReference>
<dbReference type="Proteomes" id="UP001499854">
    <property type="component" value="Unassembled WGS sequence"/>
</dbReference>
<evidence type="ECO:0000313" key="6">
    <source>
        <dbReference type="Proteomes" id="UP001499854"/>
    </source>
</evidence>
<dbReference type="PRINTS" id="PR00420">
    <property type="entry name" value="RNGMNOXGNASE"/>
</dbReference>
<dbReference type="InterPro" id="IPR002938">
    <property type="entry name" value="FAD-bd"/>
</dbReference>
<dbReference type="RefSeq" id="WP_344659953.1">
    <property type="nucleotide sequence ID" value="NZ_BAAAQM010000035.1"/>
</dbReference>
<feature type="domain" description="FAD-binding" evidence="4">
    <location>
        <begin position="9"/>
        <end position="342"/>
    </location>
</feature>
<evidence type="ECO:0000313" key="5">
    <source>
        <dbReference type="EMBL" id="GAA1985234.1"/>
    </source>
</evidence>
<dbReference type="Pfam" id="PF21274">
    <property type="entry name" value="Rng_hyd_C"/>
    <property type="match status" value="1"/>
</dbReference>
<evidence type="ECO:0000256" key="2">
    <source>
        <dbReference type="ARBA" id="ARBA00022630"/>
    </source>
</evidence>
<gene>
    <name evidence="5" type="ORF">GCM10009838_54310</name>
</gene>
<dbReference type="PANTHER" id="PTHR43004:SF19">
    <property type="entry name" value="BINDING MONOOXYGENASE, PUTATIVE (JCVI)-RELATED"/>
    <property type="match status" value="1"/>
</dbReference>
<comment type="cofactor">
    <cofactor evidence="1">
        <name>FAD</name>
        <dbReference type="ChEBI" id="CHEBI:57692"/>
    </cofactor>
</comment>
<keyword evidence="2" id="KW-0285">Flavoprotein</keyword>
<protein>
    <submittedName>
        <fullName evidence="5">FAD-dependent monooxygenase</fullName>
    </submittedName>
</protein>
<dbReference type="EMBL" id="BAAAQM010000035">
    <property type="protein sequence ID" value="GAA1985234.1"/>
    <property type="molecule type" value="Genomic_DNA"/>
</dbReference>
<keyword evidence="5" id="KW-0503">Monooxygenase</keyword>
<keyword evidence="3" id="KW-0274">FAD</keyword>
<dbReference type="InterPro" id="IPR050641">
    <property type="entry name" value="RIFMO-like"/>
</dbReference>
<dbReference type="Gene3D" id="3.30.70.2450">
    <property type="match status" value="1"/>
</dbReference>
<accession>A0ABP5DRM8</accession>
<dbReference type="SUPFAM" id="SSF51905">
    <property type="entry name" value="FAD/NAD(P)-binding domain"/>
    <property type="match status" value="1"/>
</dbReference>
<evidence type="ECO:0000256" key="3">
    <source>
        <dbReference type="ARBA" id="ARBA00022827"/>
    </source>
</evidence>
<dbReference type="GO" id="GO:0004497">
    <property type="term" value="F:monooxygenase activity"/>
    <property type="evidence" value="ECO:0007669"/>
    <property type="project" value="UniProtKB-KW"/>
</dbReference>
<sequence>MGEEADIDAEVLIAGAGPTGLMLACELRLAGVDVIVAERLAERTGESRAGGLHARTLEVLDQRGILDRFLAVGELQAVGHFSGLWLDFESFESRRRYPLNLPQSAVERILEEWAAELGVRVLWSSEVTSVSQDSARVTAELGAGGDAAPRKLSARYLVGCDGGRSVVRKVAGVGFPGTPATMTALLGDVELPGLTEDYIFMRRVPDGHFSVIALEPGWYRVITSEYDHVSDRDAVVTFEQLRESLIRLAGTDWGIRNPRWISQFADAARQADRYRAGRVLLAGDAAHIHYPAGGQGLNTGVQDAVNLGWKLASVVRGRAPESLLDTYHAERHPVAARLLQNTQAQAALARPGVQTDALREVFAELITFDDVNRHLGGMISGLDIRYPAEGRHPLAGRRVPDADLKTPDGATRVYELLHTARPILLDLRGNAGLAALAARWGDRMDVVEARSEDEHWAVPSVGEIPTPAAVLIRPDGHVAWAAAASGAPDFSALRAALTAWLGPVR</sequence>
<reference evidence="6" key="1">
    <citation type="journal article" date="2019" name="Int. J. Syst. Evol. Microbiol.">
        <title>The Global Catalogue of Microorganisms (GCM) 10K type strain sequencing project: providing services to taxonomists for standard genome sequencing and annotation.</title>
        <authorList>
            <consortium name="The Broad Institute Genomics Platform"/>
            <consortium name="The Broad Institute Genome Sequencing Center for Infectious Disease"/>
            <person name="Wu L."/>
            <person name="Ma J."/>
        </authorList>
    </citation>
    <scope>NUCLEOTIDE SEQUENCE [LARGE SCALE GENOMIC DNA]</scope>
    <source>
        <strain evidence="6">JCM 16013</strain>
    </source>
</reference>
<name>A0ABP5DRM8_9ACTN</name>
<dbReference type="Gene3D" id="3.40.30.120">
    <property type="match status" value="1"/>
</dbReference>
<comment type="caution">
    <text evidence="5">The sequence shown here is derived from an EMBL/GenBank/DDBJ whole genome shotgun (WGS) entry which is preliminary data.</text>
</comment>
<evidence type="ECO:0000259" key="4">
    <source>
        <dbReference type="Pfam" id="PF01494"/>
    </source>
</evidence>
<evidence type="ECO:0000256" key="1">
    <source>
        <dbReference type="ARBA" id="ARBA00001974"/>
    </source>
</evidence>